<dbReference type="OrthoDB" id="6063974at2759"/>
<protein>
    <submittedName>
        <fullName evidence="2">Uncharacterized protein</fullName>
    </submittedName>
</protein>
<feature type="region of interest" description="Disordered" evidence="1">
    <location>
        <begin position="72"/>
        <end position="108"/>
    </location>
</feature>
<sequence>MDSELKKTSVRANLLEKKRFEMLMAGFESAKRCVAVDMKKSQLDVKRRLKRYKERQREILATRLRLEAAAEEEPFAARNTTPDIAQPPHQTSSRSQRRLFGQEAQRRPQTMADIYEEGDDDNDEEEEVVVAGLSHCRRSKVDLRPSTAWSAMLGTRSTRSATNGAGAAEARLLQLRTGHLGSPARQVRYLDDEEIEERCAIYRFLLRSYRQKEHEHVEALNMRVRQFCGWQGKGQAR</sequence>
<evidence type="ECO:0000313" key="3">
    <source>
        <dbReference type="Proteomes" id="UP000245119"/>
    </source>
</evidence>
<feature type="compositionally biased region" description="Polar residues" evidence="1">
    <location>
        <begin position="79"/>
        <end position="94"/>
    </location>
</feature>
<evidence type="ECO:0000256" key="1">
    <source>
        <dbReference type="SAM" id="MobiDB-lite"/>
    </source>
</evidence>
<dbReference type="AlphaFoldDB" id="A0A2T7NZC9"/>
<dbReference type="EMBL" id="PZQS01000008">
    <property type="protein sequence ID" value="PVD26529.1"/>
    <property type="molecule type" value="Genomic_DNA"/>
</dbReference>
<comment type="caution">
    <text evidence="2">The sequence shown here is derived from an EMBL/GenBank/DDBJ whole genome shotgun (WGS) entry which is preliminary data.</text>
</comment>
<keyword evidence="3" id="KW-1185">Reference proteome</keyword>
<proteinExistence type="predicted"/>
<reference evidence="2 3" key="1">
    <citation type="submission" date="2018-04" db="EMBL/GenBank/DDBJ databases">
        <title>The genome of golden apple snail Pomacea canaliculata provides insight into stress tolerance and invasive adaptation.</title>
        <authorList>
            <person name="Liu C."/>
            <person name="Liu B."/>
            <person name="Ren Y."/>
            <person name="Zhang Y."/>
            <person name="Wang H."/>
            <person name="Li S."/>
            <person name="Jiang F."/>
            <person name="Yin L."/>
            <person name="Zhang G."/>
            <person name="Qian W."/>
            <person name="Fan W."/>
        </authorList>
    </citation>
    <scope>NUCLEOTIDE SEQUENCE [LARGE SCALE GENOMIC DNA]</scope>
    <source>
        <strain evidence="2">SZHN2017</strain>
        <tissue evidence="2">Muscle</tissue>
    </source>
</reference>
<accession>A0A2T7NZC9</accession>
<dbReference type="Proteomes" id="UP000245119">
    <property type="component" value="Linkage Group LG8"/>
</dbReference>
<gene>
    <name evidence="2" type="ORF">C0Q70_14206</name>
</gene>
<evidence type="ECO:0000313" key="2">
    <source>
        <dbReference type="EMBL" id="PVD26529.1"/>
    </source>
</evidence>
<organism evidence="2 3">
    <name type="scientific">Pomacea canaliculata</name>
    <name type="common">Golden apple snail</name>
    <dbReference type="NCBI Taxonomy" id="400727"/>
    <lineage>
        <taxon>Eukaryota</taxon>
        <taxon>Metazoa</taxon>
        <taxon>Spiralia</taxon>
        <taxon>Lophotrochozoa</taxon>
        <taxon>Mollusca</taxon>
        <taxon>Gastropoda</taxon>
        <taxon>Caenogastropoda</taxon>
        <taxon>Architaenioglossa</taxon>
        <taxon>Ampullarioidea</taxon>
        <taxon>Ampullariidae</taxon>
        <taxon>Pomacea</taxon>
    </lineage>
</organism>
<name>A0A2T7NZC9_POMCA</name>